<sequence length="101" mass="10997">MRPRSLAPDQQELFVQLSYSRGGRSGYEAQIGAAKDSPNPVAPLEIDVPGASTSYAYRDGGLVSHVYALSENMRFSVYLQVNARGNETLDVGRTLESFELG</sequence>
<dbReference type="EMBL" id="RBIL01000002">
    <property type="protein sequence ID" value="RKQ88363.1"/>
    <property type="molecule type" value="Genomic_DNA"/>
</dbReference>
<reference evidence="1 2" key="1">
    <citation type="submission" date="2018-10" db="EMBL/GenBank/DDBJ databases">
        <title>Genomic Encyclopedia of Archaeal and Bacterial Type Strains, Phase II (KMG-II): from individual species to whole genera.</title>
        <authorList>
            <person name="Goeker M."/>
        </authorList>
    </citation>
    <scope>NUCLEOTIDE SEQUENCE [LARGE SCALE GENOMIC DNA]</scope>
    <source>
        <strain evidence="1 2">DSM 14954</strain>
    </source>
</reference>
<gene>
    <name evidence="1" type="ORF">C8N24_6405</name>
</gene>
<evidence type="ECO:0000313" key="2">
    <source>
        <dbReference type="Proteomes" id="UP000278962"/>
    </source>
</evidence>
<organism evidence="1 2">
    <name type="scientific">Solirubrobacter pauli</name>
    <dbReference type="NCBI Taxonomy" id="166793"/>
    <lineage>
        <taxon>Bacteria</taxon>
        <taxon>Bacillati</taxon>
        <taxon>Actinomycetota</taxon>
        <taxon>Thermoleophilia</taxon>
        <taxon>Solirubrobacterales</taxon>
        <taxon>Solirubrobacteraceae</taxon>
        <taxon>Solirubrobacter</taxon>
    </lineage>
</organism>
<accession>A0A660L8W9</accession>
<name>A0A660L8W9_9ACTN</name>
<comment type="caution">
    <text evidence="1">The sequence shown here is derived from an EMBL/GenBank/DDBJ whole genome shotgun (WGS) entry which is preliminary data.</text>
</comment>
<keyword evidence="2" id="KW-1185">Reference proteome</keyword>
<proteinExistence type="predicted"/>
<dbReference type="AlphaFoldDB" id="A0A660L8W9"/>
<dbReference type="Proteomes" id="UP000278962">
    <property type="component" value="Unassembled WGS sequence"/>
</dbReference>
<evidence type="ECO:0000313" key="1">
    <source>
        <dbReference type="EMBL" id="RKQ88363.1"/>
    </source>
</evidence>
<protein>
    <submittedName>
        <fullName evidence="1">Uncharacterized protein</fullName>
    </submittedName>
</protein>